<accession>A0AC34RQ35</accession>
<dbReference type="WBParaSite" id="JU765_v2.g8914.t1">
    <property type="protein sequence ID" value="JU765_v2.g8914.t1"/>
    <property type="gene ID" value="JU765_v2.g8914"/>
</dbReference>
<name>A0AC34RQ35_9BILA</name>
<evidence type="ECO:0000313" key="2">
    <source>
        <dbReference type="WBParaSite" id="JU765_v2.g8914.t1"/>
    </source>
</evidence>
<proteinExistence type="predicted"/>
<reference evidence="2" key="1">
    <citation type="submission" date="2022-11" db="UniProtKB">
        <authorList>
            <consortium name="WormBaseParasite"/>
        </authorList>
    </citation>
    <scope>IDENTIFICATION</scope>
</reference>
<sequence length="362" mass="40567">MHDKENAKEEHRIRHFVVQTNTVNKKRQYSIDMAYFPSIPEMIDHYYKEKEGVNIANIEKQAFLKNPILRQAWELSHGDIEKGKKLGEGAFGEVWMGKLKLPNKKIKEVAIKIAKTEAVTKDKIKELMKEARLMRNFEHPNVVKLFGVAVEVEPLMIVMELVNGGALDTFLKNNRTKVAMSEKTDHMVMGAAWGIEYLHQKMCIHRDLAARNYDLRQEAADQVAGTRNADNRHLHAEDGRVQFRHHVLGDLWQRRRAVPEHDECRSPNQGCGRLPDGTERGHAGADRGAHQPTLLGCRCRNALDNGAGGGRTGEHHRNRTNGAVRQQTGQEEGQGRRNGGANGGQGCHPGQHGGPDDGGCDD</sequence>
<dbReference type="Proteomes" id="UP000887576">
    <property type="component" value="Unplaced"/>
</dbReference>
<organism evidence="1 2">
    <name type="scientific">Panagrolaimus sp. JU765</name>
    <dbReference type="NCBI Taxonomy" id="591449"/>
    <lineage>
        <taxon>Eukaryota</taxon>
        <taxon>Metazoa</taxon>
        <taxon>Ecdysozoa</taxon>
        <taxon>Nematoda</taxon>
        <taxon>Chromadorea</taxon>
        <taxon>Rhabditida</taxon>
        <taxon>Tylenchina</taxon>
        <taxon>Panagrolaimomorpha</taxon>
        <taxon>Panagrolaimoidea</taxon>
        <taxon>Panagrolaimidae</taxon>
        <taxon>Panagrolaimus</taxon>
    </lineage>
</organism>
<evidence type="ECO:0000313" key="1">
    <source>
        <dbReference type="Proteomes" id="UP000887576"/>
    </source>
</evidence>
<protein>
    <submittedName>
        <fullName evidence="2">Non-specific protein-tyrosine kinase</fullName>
    </submittedName>
</protein>